<dbReference type="InterPro" id="IPR029058">
    <property type="entry name" value="AB_hydrolase_fold"/>
</dbReference>
<dbReference type="KEGG" id="span:AWL63_23975"/>
<evidence type="ECO:0000313" key="8">
    <source>
        <dbReference type="Proteomes" id="UP000094256"/>
    </source>
</evidence>
<dbReference type="PRINTS" id="PR00412">
    <property type="entry name" value="EPOXHYDRLASE"/>
</dbReference>
<dbReference type="InterPro" id="IPR016292">
    <property type="entry name" value="Epoxide_hydrolase"/>
</dbReference>
<dbReference type="SUPFAM" id="SSF53474">
    <property type="entry name" value="alpha/beta-Hydrolases"/>
    <property type="match status" value="1"/>
</dbReference>
<feature type="domain" description="Epoxide hydrolase N-terminal" evidence="6">
    <location>
        <begin position="16"/>
        <end position="121"/>
    </location>
</feature>
<dbReference type="GO" id="GO:0097176">
    <property type="term" value="P:epoxide metabolic process"/>
    <property type="evidence" value="ECO:0007669"/>
    <property type="project" value="TreeGrafter"/>
</dbReference>
<dbReference type="AlphaFoldDB" id="A0A1B3ZIR3"/>
<dbReference type="InterPro" id="IPR010497">
    <property type="entry name" value="Epoxide_hydro_N"/>
</dbReference>
<comment type="similarity">
    <text evidence="1">Belongs to the peptidase S33 family.</text>
</comment>
<evidence type="ECO:0000256" key="1">
    <source>
        <dbReference type="ARBA" id="ARBA00010088"/>
    </source>
</evidence>
<keyword evidence="3 7" id="KW-0378">Hydrolase</keyword>
<dbReference type="PANTHER" id="PTHR21661:SF35">
    <property type="entry name" value="EPOXIDE HYDROLASE"/>
    <property type="match status" value="1"/>
</dbReference>
<geneLocation type="plasmid" evidence="8"/>
<sequence>MKPSPQLGSGSPGDTITPFSVSVPQADLDDLRRRLAATRLPDKESVGDWSQGVPLAKAQSLLDYWQDRYDWRKFEARLNKLPQFRTTIDGIGIHFLHVRSVHAEALPLILTHGWPGSIIEFLDVIEPLVDPVRHGGSAEDAFHLVIPSLPGFGFSDKPVEPGWHLGRTARAWATLMKRLGYPRWVAQGGDWGAGLAIVLAQQQPDGLVAAHVNWPMVFPKELPSSPTPEEQRAIDDRAGFLASGSSYFRQQASRPQTLGYGLADSPIGQAMWIYEKFWDWTDNKGAPEDALSTVAMLDNITLYWLTNSATSSARTYWENTQSGHVGHGKGRVELPMAGTVFPREIFRAPRIWAEREWPNLFYWNELDKGGHFAAFEQPTLFVRELRHAFAAIR</sequence>
<gene>
    <name evidence="7" type="ORF">AWL63_23975</name>
</gene>
<dbReference type="Proteomes" id="UP000094256">
    <property type="component" value="Plasmid unnamed"/>
</dbReference>
<feature type="region of interest" description="Disordered" evidence="5">
    <location>
        <begin position="1"/>
        <end position="21"/>
    </location>
</feature>
<protein>
    <submittedName>
        <fullName evidence="7">Epoxide hydrolase</fullName>
    </submittedName>
</protein>
<accession>A0A1B3ZIR3</accession>
<dbReference type="EMBL" id="CP014169">
    <property type="protein sequence ID" value="AOH87315.1"/>
    <property type="molecule type" value="Genomic_DNA"/>
</dbReference>
<keyword evidence="8" id="KW-1185">Reference proteome</keyword>
<keyword evidence="7" id="KW-0614">Plasmid</keyword>
<organism evidence="7 8">
    <name type="scientific">Sphingomonas panacis</name>
    <dbReference type="NCBI Taxonomy" id="1560345"/>
    <lineage>
        <taxon>Bacteria</taxon>
        <taxon>Pseudomonadati</taxon>
        <taxon>Pseudomonadota</taxon>
        <taxon>Alphaproteobacteria</taxon>
        <taxon>Sphingomonadales</taxon>
        <taxon>Sphingomonadaceae</taxon>
        <taxon>Sphingomonas</taxon>
    </lineage>
</organism>
<dbReference type="InterPro" id="IPR000639">
    <property type="entry name" value="Epox_hydrolase-like"/>
</dbReference>
<proteinExistence type="inferred from homology"/>
<reference evidence="7 8" key="1">
    <citation type="submission" date="2016-01" db="EMBL/GenBank/DDBJ databases">
        <title>Complete genome and mega plasmid sequence of Sphingomonas panacis DCY99 elicits systemic resistance in rice to Xanthomonas oryzae.</title>
        <authorList>
            <person name="Kim Y.J."/>
            <person name="Yang D.C."/>
            <person name="Sing P."/>
        </authorList>
    </citation>
    <scope>NUCLEOTIDE SEQUENCE [LARGE SCALE GENOMIC DNA]</scope>
    <source>
        <strain evidence="7 8">DCY99</strain>
        <plasmid evidence="8">Plasmid</plasmid>
    </source>
</reference>
<dbReference type="Gene3D" id="3.40.50.1820">
    <property type="entry name" value="alpha/beta hydrolase"/>
    <property type="match status" value="1"/>
</dbReference>
<feature type="active site" description="Proton acceptor" evidence="4">
    <location>
        <position position="371"/>
    </location>
</feature>
<evidence type="ECO:0000259" key="6">
    <source>
        <dbReference type="Pfam" id="PF06441"/>
    </source>
</evidence>
<feature type="active site" description="Nucleophile" evidence="4">
    <location>
        <position position="190"/>
    </location>
</feature>
<evidence type="ECO:0000256" key="2">
    <source>
        <dbReference type="ARBA" id="ARBA00022797"/>
    </source>
</evidence>
<dbReference type="PIRSF" id="PIRSF001112">
    <property type="entry name" value="Epoxide_hydrolase"/>
    <property type="match status" value="1"/>
</dbReference>
<keyword evidence="2" id="KW-0058">Aromatic hydrocarbons catabolism</keyword>
<feature type="active site" description="Proton donor" evidence="4">
    <location>
        <position position="316"/>
    </location>
</feature>
<dbReference type="PANTHER" id="PTHR21661">
    <property type="entry name" value="EPOXIDE HYDROLASE 1-RELATED"/>
    <property type="match status" value="1"/>
</dbReference>
<evidence type="ECO:0000313" key="7">
    <source>
        <dbReference type="EMBL" id="AOH87315.1"/>
    </source>
</evidence>
<name>A0A1B3ZIR3_9SPHN</name>
<evidence type="ECO:0000256" key="4">
    <source>
        <dbReference type="PIRSR" id="PIRSR001112-1"/>
    </source>
</evidence>
<dbReference type="Pfam" id="PF06441">
    <property type="entry name" value="EHN"/>
    <property type="match status" value="1"/>
</dbReference>
<evidence type="ECO:0000256" key="5">
    <source>
        <dbReference type="SAM" id="MobiDB-lite"/>
    </source>
</evidence>
<dbReference type="GO" id="GO:0004301">
    <property type="term" value="F:epoxide hydrolase activity"/>
    <property type="evidence" value="ECO:0007669"/>
    <property type="project" value="TreeGrafter"/>
</dbReference>
<evidence type="ECO:0000256" key="3">
    <source>
        <dbReference type="ARBA" id="ARBA00022801"/>
    </source>
</evidence>